<reference evidence="1" key="1">
    <citation type="submission" date="2019-11" db="EMBL/GenBank/DDBJ databases">
        <authorList>
            <person name="Feng L."/>
        </authorList>
    </citation>
    <scope>NUCLEOTIDE SEQUENCE</scope>
    <source>
        <strain evidence="1">CaerofaciensLFYP39</strain>
    </source>
</reference>
<protein>
    <submittedName>
        <fullName evidence="1">Uncharacterized protein</fullName>
    </submittedName>
</protein>
<dbReference type="AlphaFoldDB" id="A0A6N3C654"/>
<accession>A0A6N3C654</accession>
<gene>
    <name evidence="1" type="ORF">CALFYP39_01461</name>
</gene>
<dbReference type="RefSeq" id="WP_117842523.1">
    <property type="nucleotide sequence ID" value="NZ_CACRTW010000025.1"/>
</dbReference>
<name>A0A6N3C654_9ACTN</name>
<dbReference type="EMBL" id="CACRTW010000025">
    <property type="protein sequence ID" value="VYU11565.1"/>
    <property type="molecule type" value="Genomic_DNA"/>
</dbReference>
<proteinExistence type="predicted"/>
<evidence type="ECO:0000313" key="1">
    <source>
        <dbReference type="EMBL" id="VYU11565.1"/>
    </source>
</evidence>
<sequence>MDETTQHYLDSLLAIAFPNGQAFVERQDLPLAKRLIDLGLAVNRIEYADCSGNRWIWLNKSAMRL</sequence>
<organism evidence="1">
    <name type="scientific">Collinsella aerofaciens</name>
    <dbReference type="NCBI Taxonomy" id="74426"/>
    <lineage>
        <taxon>Bacteria</taxon>
        <taxon>Bacillati</taxon>
        <taxon>Actinomycetota</taxon>
        <taxon>Coriobacteriia</taxon>
        <taxon>Coriobacteriales</taxon>
        <taxon>Coriobacteriaceae</taxon>
        <taxon>Collinsella</taxon>
    </lineage>
</organism>